<evidence type="ECO:0000259" key="1">
    <source>
        <dbReference type="Pfam" id="PF04016"/>
    </source>
</evidence>
<gene>
    <name evidence="3" type="ordered locus">Tpen_1471</name>
</gene>
<feature type="domain" description="Putative heavy-metal chelation" evidence="1">
    <location>
        <begin position="109"/>
        <end position="250"/>
    </location>
</feature>
<organism evidence="3 4">
    <name type="scientific">Thermofilum pendens (strain DSM 2475 / Hrk 5)</name>
    <dbReference type="NCBI Taxonomy" id="368408"/>
    <lineage>
        <taxon>Archaea</taxon>
        <taxon>Thermoproteota</taxon>
        <taxon>Thermoprotei</taxon>
        <taxon>Thermofilales</taxon>
        <taxon>Thermofilaceae</taxon>
        <taxon>Thermofilum</taxon>
    </lineage>
</organism>
<evidence type="ECO:0000313" key="3">
    <source>
        <dbReference type="EMBL" id="ABL78868.1"/>
    </source>
</evidence>
<dbReference type="EMBL" id="CP000505">
    <property type="protein sequence ID" value="ABL78868.1"/>
    <property type="molecule type" value="Genomic_DNA"/>
</dbReference>
<keyword evidence="4" id="KW-1185">Reference proteome</keyword>
<feature type="domain" description="DUF4213" evidence="2">
    <location>
        <begin position="17"/>
        <end position="98"/>
    </location>
</feature>
<dbReference type="Pfam" id="PF04016">
    <property type="entry name" value="DUF364"/>
    <property type="match status" value="1"/>
</dbReference>
<evidence type="ECO:0008006" key="5">
    <source>
        <dbReference type="Google" id="ProtNLM"/>
    </source>
</evidence>
<sequence length="258" mass="27255">MYRGPALSTVGVVEEIYEYALSRAGSERVKRVVIGVHATLVELEDGRAGVAYTNREGPLSSVTPGRLRGMNVSDALGLLLSPRGLEVSVGLAAVNALLNAAGEGVVEADALEQVGVAPGDSVVLVGYFAPYVEALRGRVRRLAVLEFASVVVEGVEVYPWWAYAAVLRDADKLLITGSSIVNHTINYLLTAPTRAEKHLVGPSSPLAPEVFGRYGVKTINTAVVVDPESCATILMEGGGFSSCFREGCLRKVSARLDG</sequence>
<reference evidence="4" key="1">
    <citation type="journal article" date="2008" name="J. Bacteriol.">
        <title>Genome sequence of Thermofilum pendens reveals an exceptional loss of biosynthetic pathways without genome reduction.</title>
        <authorList>
            <person name="Anderson I."/>
            <person name="Rodriguez J."/>
            <person name="Susanti D."/>
            <person name="Porat I."/>
            <person name="Reich C."/>
            <person name="Ulrich L.E."/>
            <person name="Elkins J.G."/>
            <person name="Mavromatis K."/>
            <person name="Lykidis A."/>
            <person name="Kim E."/>
            <person name="Thompson L.S."/>
            <person name="Nolan M."/>
            <person name="Land M."/>
            <person name="Copeland A."/>
            <person name="Lapidus A."/>
            <person name="Lucas S."/>
            <person name="Detter C."/>
            <person name="Zhulin I.B."/>
            <person name="Olsen G.J."/>
            <person name="Whitman W."/>
            <person name="Mukhopadhyay B."/>
            <person name="Bristow J."/>
            <person name="Kyrpides N."/>
        </authorList>
    </citation>
    <scope>NUCLEOTIDE SEQUENCE [LARGE SCALE GENOMIC DNA]</scope>
    <source>
        <strain evidence="4">DSM 2475 / Hrk 5</strain>
    </source>
</reference>
<accession>A1S088</accession>
<dbReference type="HOGENOM" id="CLU_076326_1_1_2"/>
<dbReference type="Gene3D" id="3.30.390.100">
    <property type="match status" value="1"/>
</dbReference>
<name>A1S088_THEPD</name>
<proteinExistence type="predicted"/>
<dbReference type="KEGG" id="tpe:Tpen_1471"/>
<dbReference type="InterPro" id="IPR025251">
    <property type="entry name" value="DUF4213"/>
</dbReference>
<dbReference type="AlphaFoldDB" id="A1S088"/>
<dbReference type="EnsemblBacteria" id="ABL78868">
    <property type="protein sequence ID" value="ABL78868"/>
    <property type="gene ID" value="Tpen_1471"/>
</dbReference>
<dbReference type="Proteomes" id="UP000000641">
    <property type="component" value="Chromosome"/>
</dbReference>
<evidence type="ECO:0000313" key="4">
    <source>
        <dbReference type="Proteomes" id="UP000000641"/>
    </source>
</evidence>
<protein>
    <recommendedName>
        <fullName evidence="5">DUF364 domain-containing protein</fullName>
    </recommendedName>
</protein>
<dbReference type="Pfam" id="PF13938">
    <property type="entry name" value="DUF4213"/>
    <property type="match status" value="1"/>
</dbReference>
<dbReference type="SUPFAM" id="SSF159713">
    <property type="entry name" value="Dhaf3308-like"/>
    <property type="match status" value="1"/>
</dbReference>
<dbReference type="Gene3D" id="3.40.50.11590">
    <property type="match status" value="1"/>
</dbReference>
<dbReference type="InterPro" id="IPR007161">
    <property type="entry name" value="DUF364"/>
</dbReference>
<dbReference type="STRING" id="368408.Tpen_1471"/>
<evidence type="ECO:0000259" key="2">
    <source>
        <dbReference type="Pfam" id="PF13938"/>
    </source>
</evidence>
<dbReference type="eggNOG" id="arCOG03216">
    <property type="taxonomic scope" value="Archaea"/>
</dbReference>